<accession>A0A2N9HLQ9</accession>
<feature type="region of interest" description="Disordered" evidence="1">
    <location>
        <begin position="203"/>
        <end position="222"/>
    </location>
</feature>
<reference evidence="2" key="1">
    <citation type="submission" date="2018-02" db="EMBL/GenBank/DDBJ databases">
        <authorList>
            <person name="Cohen D.B."/>
            <person name="Kent A.D."/>
        </authorList>
    </citation>
    <scope>NUCLEOTIDE SEQUENCE</scope>
</reference>
<name>A0A2N9HLQ9_FAGSY</name>
<dbReference type="EMBL" id="OIVN01003646">
    <property type="protein sequence ID" value="SPD12650.1"/>
    <property type="molecule type" value="Genomic_DNA"/>
</dbReference>
<dbReference type="PANTHER" id="PTHR33416">
    <property type="entry name" value="NUCLEAR PORE COMPLEX PROTEIN NUP1"/>
    <property type="match status" value="1"/>
</dbReference>
<dbReference type="GO" id="GO:0005635">
    <property type="term" value="C:nuclear envelope"/>
    <property type="evidence" value="ECO:0007669"/>
    <property type="project" value="TreeGrafter"/>
</dbReference>
<gene>
    <name evidence="2" type="ORF">FSB_LOCUS40532</name>
</gene>
<dbReference type="AlphaFoldDB" id="A0A2N9HLQ9"/>
<dbReference type="PANTHER" id="PTHR33416:SF17">
    <property type="entry name" value="PROTEIN KAKU4"/>
    <property type="match status" value="1"/>
</dbReference>
<proteinExistence type="predicted"/>
<evidence type="ECO:0000256" key="1">
    <source>
        <dbReference type="SAM" id="MobiDB-lite"/>
    </source>
</evidence>
<feature type="compositionally biased region" description="Basic and acidic residues" evidence="1">
    <location>
        <begin position="12"/>
        <end position="21"/>
    </location>
</feature>
<sequence length="250" mass="27299">MIVKSRAVDCPNTEHAEDGRPNIDMPHLCTTAVMEAKKWLKEKKSSNSKLKLDHGTCTSNSVMSLPVTEDQVGSPVDMAKLYMRARPPWASPSAKHVEFKSPSPIGIQLFEEETPYSIGGNSASSSKLKRESPATGSWNIQEEIRRVRSKATEEMLRTLPSSKIEWSALAIEHKTSPNSLVAEKLEDGLQDGMEEMLSHGERIQSSEDMKTVSPSDADAGAGNVDGLKDAVVTEELHNFIVGGTIPGRVE</sequence>
<evidence type="ECO:0000313" key="2">
    <source>
        <dbReference type="EMBL" id="SPD12650.1"/>
    </source>
</evidence>
<protein>
    <submittedName>
        <fullName evidence="2">Uncharacterized protein</fullName>
    </submittedName>
</protein>
<feature type="region of interest" description="Disordered" evidence="1">
    <location>
        <begin position="1"/>
        <end position="23"/>
    </location>
</feature>
<organism evidence="2">
    <name type="scientific">Fagus sylvatica</name>
    <name type="common">Beechnut</name>
    <dbReference type="NCBI Taxonomy" id="28930"/>
    <lineage>
        <taxon>Eukaryota</taxon>
        <taxon>Viridiplantae</taxon>
        <taxon>Streptophyta</taxon>
        <taxon>Embryophyta</taxon>
        <taxon>Tracheophyta</taxon>
        <taxon>Spermatophyta</taxon>
        <taxon>Magnoliopsida</taxon>
        <taxon>eudicotyledons</taxon>
        <taxon>Gunneridae</taxon>
        <taxon>Pentapetalae</taxon>
        <taxon>rosids</taxon>
        <taxon>fabids</taxon>
        <taxon>Fagales</taxon>
        <taxon>Fagaceae</taxon>
        <taxon>Fagus</taxon>
    </lineage>
</organism>
<feature type="region of interest" description="Disordered" evidence="1">
    <location>
        <begin position="116"/>
        <end position="136"/>
    </location>
</feature>
<dbReference type="GO" id="GO:0071763">
    <property type="term" value="P:nuclear membrane organization"/>
    <property type="evidence" value="ECO:0007669"/>
    <property type="project" value="TreeGrafter"/>
</dbReference>